<comment type="caution">
    <text evidence="3">The sequence shown here is derived from an EMBL/GenBank/DDBJ whole genome shotgun (WGS) entry which is preliminary data.</text>
</comment>
<dbReference type="InterPro" id="IPR002347">
    <property type="entry name" value="SDR_fam"/>
</dbReference>
<dbReference type="EMBL" id="BMPI01000125">
    <property type="protein sequence ID" value="GGM89081.1"/>
    <property type="molecule type" value="Genomic_DNA"/>
</dbReference>
<dbReference type="Pfam" id="PF13561">
    <property type="entry name" value="adh_short_C2"/>
    <property type="match status" value="1"/>
</dbReference>
<protein>
    <submittedName>
        <fullName evidence="3">Oxidoreductase</fullName>
    </submittedName>
</protein>
<dbReference type="InterPro" id="IPR036291">
    <property type="entry name" value="NAD(P)-bd_dom_sf"/>
</dbReference>
<evidence type="ECO:0000313" key="4">
    <source>
        <dbReference type="Proteomes" id="UP000642070"/>
    </source>
</evidence>
<dbReference type="PRINTS" id="PR00080">
    <property type="entry name" value="SDRFAMILY"/>
</dbReference>
<dbReference type="PANTHER" id="PTHR24321">
    <property type="entry name" value="DEHYDROGENASES, SHORT CHAIN"/>
    <property type="match status" value="1"/>
</dbReference>
<organism evidence="3 4">
    <name type="scientific">Dactylosporangium sucinum</name>
    <dbReference type="NCBI Taxonomy" id="1424081"/>
    <lineage>
        <taxon>Bacteria</taxon>
        <taxon>Bacillati</taxon>
        <taxon>Actinomycetota</taxon>
        <taxon>Actinomycetes</taxon>
        <taxon>Micromonosporales</taxon>
        <taxon>Micromonosporaceae</taxon>
        <taxon>Dactylosporangium</taxon>
    </lineage>
</organism>
<reference evidence="3" key="2">
    <citation type="submission" date="2020-09" db="EMBL/GenBank/DDBJ databases">
        <authorList>
            <person name="Sun Q."/>
            <person name="Ohkuma M."/>
        </authorList>
    </citation>
    <scope>NUCLEOTIDE SEQUENCE</scope>
    <source>
        <strain evidence="3">JCM 19831</strain>
    </source>
</reference>
<reference evidence="3" key="1">
    <citation type="journal article" date="2014" name="Int. J. Syst. Evol. Microbiol.">
        <title>Complete genome sequence of Corynebacterium casei LMG S-19264T (=DSM 44701T), isolated from a smear-ripened cheese.</title>
        <authorList>
            <consortium name="US DOE Joint Genome Institute (JGI-PGF)"/>
            <person name="Walter F."/>
            <person name="Albersmeier A."/>
            <person name="Kalinowski J."/>
            <person name="Ruckert C."/>
        </authorList>
    </citation>
    <scope>NUCLEOTIDE SEQUENCE</scope>
    <source>
        <strain evidence="3">JCM 19831</strain>
    </source>
</reference>
<dbReference type="PROSITE" id="PS00061">
    <property type="entry name" value="ADH_SHORT"/>
    <property type="match status" value="1"/>
</dbReference>
<keyword evidence="2" id="KW-0560">Oxidoreductase</keyword>
<proteinExistence type="inferred from homology"/>
<evidence type="ECO:0000313" key="3">
    <source>
        <dbReference type="EMBL" id="GGM89081.1"/>
    </source>
</evidence>
<comment type="similarity">
    <text evidence="1">Belongs to the short-chain dehydrogenases/reductases (SDR) family.</text>
</comment>
<dbReference type="FunFam" id="3.40.50.720:FF:000084">
    <property type="entry name" value="Short-chain dehydrogenase reductase"/>
    <property type="match status" value="1"/>
</dbReference>
<dbReference type="RefSeq" id="WP_229837263.1">
    <property type="nucleotide sequence ID" value="NZ_BMPI01000125.1"/>
</dbReference>
<dbReference type="SUPFAM" id="SSF51735">
    <property type="entry name" value="NAD(P)-binding Rossmann-fold domains"/>
    <property type="match status" value="1"/>
</dbReference>
<gene>
    <name evidence="3" type="ORF">GCM10007977_108860</name>
</gene>
<dbReference type="Gene3D" id="3.40.50.720">
    <property type="entry name" value="NAD(P)-binding Rossmann-like Domain"/>
    <property type="match status" value="1"/>
</dbReference>
<accession>A0A917X8R9</accession>
<evidence type="ECO:0000256" key="1">
    <source>
        <dbReference type="ARBA" id="ARBA00006484"/>
    </source>
</evidence>
<dbReference type="AlphaFoldDB" id="A0A917X8R9"/>
<dbReference type="Proteomes" id="UP000642070">
    <property type="component" value="Unassembled WGS sequence"/>
</dbReference>
<dbReference type="GO" id="GO:0016491">
    <property type="term" value="F:oxidoreductase activity"/>
    <property type="evidence" value="ECO:0007669"/>
    <property type="project" value="UniProtKB-KW"/>
</dbReference>
<evidence type="ECO:0000256" key="2">
    <source>
        <dbReference type="ARBA" id="ARBA00023002"/>
    </source>
</evidence>
<sequence>MDGNVTDLDFAERTGQDFADRVALVTGAGSGIGEACATLLARRGANVLVADIDLEAATRVADAIGKPAQAHQVDVTDPRACEAMVAAAVESFGRLDVAVNNAGIAGPRARTGEYPLDGWASVIAVNLSGVFYSMRAEIPAMLTNGCGSIVNMASIMGSVGSARSVAYVSAKHGVVGMTKSAALDYARQGIRVNSVGPGFIQAPMLTEESAAGVAYLHPTCRLGRVEEVAEVVAFLASDRASNTTGSYFVADGGYTAQ</sequence>
<name>A0A917X8R9_9ACTN</name>
<keyword evidence="4" id="KW-1185">Reference proteome</keyword>
<dbReference type="PANTHER" id="PTHR24321:SF8">
    <property type="entry name" value="ESTRADIOL 17-BETA-DEHYDROGENASE 8-RELATED"/>
    <property type="match status" value="1"/>
</dbReference>
<dbReference type="InterPro" id="IPR020904">
    <property type="entry name" value="Sc_DH/Rdtase_CS"/>
</dbReference>
<dbReference type="PRINTS" id="PR00081">
    <property type="entry name" value="GDHRDH"/>
</dbReference>